<evidence type="ECO:0000256" key="1">
    <source>
        <dbReference type="SAM" id="Phobius"/>
    </source>
</evidence>
<proteinExistence type="predicted"/>
<keyword evidence="1" id="KW-1133">Transmembrane helix</keyword>
<name>A0A892ZIC6_9NEIS</name>
<feature type="transmembrane region" description="Helical" evidence="1">
    <location>
        <begin position="47"/>
        <end position="67"/>
    </location>
</feature>
<dbReference type="EMBL" id="CP069798">
    <property type="protein sequence ID" value="QRQ82230.1"/>
    <property type="molecule type" value="Genomic_DNA"/>
</dbReference>
<sequence length="108" mass="12204">MIAALLLGIWLWLSANRPKQVFWEASFFTFIAMVIFYLMAWQVPEVSAVWLLSWFLRWLLALVAFWLMDVLATNAISALLFAALAGVAYFFVDAAALNLAIDWLGSTP</sequence>
<dbReference type="KEGG" id="ptes:JQU52_02080"/>
<keyword evidence="3" id="KW-1185">Reference proteome</keyword>
<evidence type="ECO:0000313" key="3">
    <source>
        <dbReference type="Proteomes" id="UP000653156"/>
    </source>
</evidence>
<keyword evidence="1" id="KW-0812">Transmembrane</keyword>
<dbReference type="AlphaFoldDB" id="A0A892ZIC6"/>
<feature type="transmembrane region" description="Helical" evidence="1">
    <location>
        <begin position="21"/>
        <end position="41"/>
    </location>
</feature>
<reference evidence="2" key="1">
    <citation type="submission" date="2021-02" db="EMBL/GenBank/DDBJ databases">
        <title>Neisseriaceae sp. 26B isolated from the cloaca of a Common Toad-headed Turtle (Mesoclemmys nasuta).</title>
        <authorList>
            <person name="Spergser J."/>
            <person name="Busse H.-J."/>
        </authorList>
    </citation>
    <scope>NUCLEOTIDE SEQUENCE</scope>
    <source>
        <strain evidence="2">26B</strain>
    </source>
</reference>
<dbReference type="RefSeq" id="WP_230339524.1">
    <property type="nucleotide sequence ID" value="NZ_CP069798.1"/>
</dbReference>
<protein>
    <submittedName>
        <fullName evidence="2">Uncharacterized protein</fullName>
    </submittedName>
</protein>
<organism evidence="2 3">
    <name type="scientific">Paralysiella testudinis</name>
    <dbReference type="NCBI Taxonomy" id="2809020"/>
    <lineage>
        <taxon>Bacteria</taxon>
        <taxon>Pseudomonadati</taxon>
        <taxon>Pseudomonadota</taxon>
        <taxon>Betaproteobacteria</taxon>
        <taxon>Neisseriales</taxon>
        <taxon>Neisseriaceae</taxon>
        <taxon>Paralysiella</taxon>
    </lineage>
</organism>
<accession>A0A892ZIC6</accession>
<gene>
    <name evidence="2" type="ORF">JQU52_02080</name>
</gene>
<feature type="transmembrane region" description="Helical" evidence="1">
    <location>
        <begin position="79"/>
        <end position="101"/>
    </location>
</feature>
<dbReference type="Proteomes" id="UP000653156">
    <property type="component" value="Chromosome"/>
</dbReference>
<keyword evidence="1" id="KW-0472">Membrane</keyword>
<evidence type="ECO:0000313" key="2">
    <source>
        <dbReference type="EMBL" id="QRQ82230.1"/>
    </source>
</evidence>